<evidence type="ECO:0000313" key="4">
    <source>
        <dbReference type="Proteomes" id="UP000030671"/>
    </source>
</evidence>
<organism evidence="3 4">
    <name type="scientific">Heterobasidion irregulare (strain TC 32-1)</name>
    <dbReference type="NCBI Taxonomy" id="747525"/>
    <lineage>
        <taxon>Eukaryota</taxon>
        <taxon>Fungi</taxon>
        <taxon>Dikarya</taxon>
        <taxon>Basidiomycota</taxon>
        <taxon>Agaricomycotina</taxon>
        <taxon>Agaricomycetes</taxon>
        <taxon>Russulales</taxon>
        <taxon>Bondarzewiaceae</taxon>
        <taxon>Heterobasidion</taxon>
        <taxon>Heterobasidion annosum species complex</taxon>
    </lineage>
</organism>
<dbReference type="Proteomes" id="UP000030671">
    <property type="component" value="Unassembled WGS sequence"/>
</dbReference>
<proteinExistence type="predicted"/>
<feature type="domain" description="DUF6534" evidence="2">
    <location>
        <begin position="115"/>
        <end position="195"/>
    </location>
</feature>
<sequence length="288" mass="31738">MAPLSSVPPDIALIQGPLLLGYLFGYGLFGVLVVQMYFYHLNFPKDHRWMKTFVWIVFSAEILLSVFSTIAAWQLFAEGWGDLDSLVAPTWSFTALPSICGFTTCSIIVWLASGAACDVMITAVMVRFLIRASSSSHWMDTKDTLNKLIKLTVETGMITAFGATIELILFWAFHQNNVHFILYSNTILATLNARAGFRGGSSVWSSSAQGRSVALWEDSDTALDFSTERSGTTTTMSVMVTTTRRTTDENGNEMQMVVLPQSVSVAREASQIDDASIHDSKKQVDSVD</sequence>
<gene>
    <name evidence="3" type="ORF">HETIRDRAFT_456026</name>
</gene>
<dbReference type="PANTHER" id="PTHR40465">
    <property type="entry name" value="CHROMOSOME 1, WHOLE GENOME SHOTGUN SEQUENCE"/>
    <property type="match status" value="1"/>
</dbReference>
<reference evidence="3 4" key="1">
    <citation type="journal article" date="2012" name="New Phytol.">
        <title>Insight into trade-off between wood decay and parasitism from the genome of a fungal forest pathogen.</title>
        <authorList>
            <person name="Olson A."/>
            <person name="Aerts A."/>
            <person name="Asiegbu F."/>
            <person name="Belbahri L."/>
            <person name="Bouzid O."/>
            <person name="Broberg A."/>
            <person name="Canback B."/>
            <person name="Coutinho P.M."/>
            <person name="Cullen D."/>
            <person name="Dalman K."/>
            <person name="Deflorio G."/>
            <person name="van Diepen L.T."/>
            <person name="Dunand C."/>
            <person name="Duplessis S."/>
            <person name="Durling M."/>
            <person name="Gonthier P."/>
            <person name="Grimwood J."/>
            <person name="Fossdal C.G."/>
            <person name="Hansson D."/>
            <person name="Henrissat B."/>
            <person name="Hietala A."/>
            <person name="Himmelstrand K."/>
            <person name="Hoffmeister D."/>
            <person name="Hogberg N."/>
            <person name="James T.Y."/>
            <person name="Karlsson M."/>
            <person name="Kohler A."/>
            <person name="Kues U."/>
            <person name="Lee Y.H."/>
            <person name="Lin Y.C."/>
            <person name="Lind M."/>
            <person name="Lindquist E."/>
            <person name="Lombard V."/>
            <person name="Lucas S."/>
            <person name="Lunden K."/>
            <person name="Morin E."/>
            <person name="Murat C."/>
            <person name="Park J."/>
            <person name="Raffaello T."/>
            <person name="Rouze P."/>
            <person name="Salamov A."/>
            <person name="Schmutz J."/>
            <person name="Solheim H."/>
            <person name="Stahlberg J."/>
            <person name="Velez H."/>
            <person name="de Vries R.P."/>
            <person name="Wiebenga A."/>
            <person name="Woodward S."/>
            <person name="Yakovlev I."/>
            <person name="Garbelotto M."/>
            <person name="Martin F."/>
            <person name="Grigoriev I.V."/>
            <person name="Stenlid J."/>
        </authorList>
    </citation>
    <scope>NUCLEOTIDE SEQUENCE [LARGE SCALE GENOMIC DNA]</scope>
    <source>
        <strain evidence="3 4">TC 32-1</strain>
    </source>
</reference>
<feature type="transmembrane region" description="Helical" evidence="1">
    <location>
        <begin position="107"/>
        <end position="130"/>
    </location>
</feature>
<feature type="transmembrane region" description="Helical" evidence="1">
    <location>
        <begin position="53"/>
        <end position="76"/>
    </location>
</feature>
<dbReference type="HOGENOM" id="CLU_046025_2_1_1"/>
<feature type="transmembrane region" description="Helical" evidence="1">
    <location>
        <begin position="151"/>
        <end position="173"/>
    </location>
</feature>
<keyword evidence="1" id="KW-1133">Transmembrane helix</keyword>
<evidence type="ECO:0000256" key="1">
    <source>
        <dbReference type="SAM" id="Phobius"/>
    </source>
</evidence>
<dbReference type="GeneID" id="20676690"/>
<protein>
    <recommendedName>
        <fullName evidence="2">DUF6534 domain-containing protein</fullName>
    </recommendedName>
</protein>
<dbReference type="InterPro" id="IPR045339">
    <property type="entry name" value="DUF6534"/>
</dbReference>
<accession>W4JRC2</accession>
<dbReference type="eggNOG" id="ENOG502RCUK">
    <property type="taxonomic scope" value="Eukaryota"/>
</dbReference>
<keyword evidence="1" id="KW-0472">Membrane</keyword>
<name>W4JRC2_HETIT</name>
<evidence type="ECO:0000313" key="3">
    <source>
        <dbReference type="EMBL" id="ETW75416.1"/>
    </source>
</evidence>
<dbReference type="Pfam" id="PF20152">
    <property type="entry name" value="DUF6534"/>
    <property type="match status" value="1"/>
</dbReference>
<dbReference type="InParanoid" id="W4JRC2"/>
<dbReference type="PANTHER" id="PTHR40465:SF1">
    <property type="entry name" value="DUF6534 DOMAIN-CONTAINING PROTEIN"/>
    <property type="match status" value="1"/>
</dbReference>
<dbReference type="EMBL" id="KI925466">
    <property type="protein sequence ID" value="ETW75416.1"/>
    <property type="molecule type" value="Genomic_DNA"/>
</dbReference>
<dbReference type="OrthoDB" id="2536347at2759"/>
<dbReference type="KEGG" id="hir:HETIRDRAFT_456026"/>
<keyword evidence="1" id="KW-0812">Transmembrane</keyword>
<feature type="transmembrane region" description="Helical" evidence="1">
    <location>
        <begin position="20"/>
        <end position="41"/>
    </location>
</feature>
<keyword evidence="4" id="KW-1185">Reference proteome</keyword>
<evidence type="ECO:0000259" key="2">
    <source>
        <dbReference type="Pfam" id="PF20152"/>
    </source>
</evidence>
<dbReference type="RefSeq" id="XP_009552836.1">
    <property type="nucleotide sequence ID" value="XM_009554541.1"/>
</dbReference>
<dbReference type="AlphaFoldDB" id="W4JRC2"/>